<evidence type="ECO:0000313" key="3">
    <source>
        <dbReference type="EMBL" id="KAK9048191.1"/>
    </source>
</evidence>
<evidence type="ECO:0000256" key="1">
    <source>
        <dbReference type="ARBA" id="ARBA00009995"/>
    </source>
</evidence>
<dbReference type="Pfam" id="PF00201">
    <property type="entry name" value="UDPGT"/>
    <property type="match status" value="1"/>
</dbReference>
<dbReference type="SUPFAM" id="SSF53756">
    <property type="entry name" value="UDP-Glycosyltransferase/glycogen phosphorylase"/>
    <property type="match status" value="1"/>
</dbReference>
<organism evidence="3 4">
    <name type="scientific">Deinandra increscens subsp. villosa</name>
    <dbReference type="NCBI Taxonomy" id="3103831"/>
    <lineage>
        <taxon>Eukaryota</taxon>
        <taxon>Viridiplantae</taxon>
        <taxon>Streptophyta</taxon>
        <taxon>Embryophyta</taxon>
        <taxon>Tracheophyta</taxon>
        <taxon>Spermatophyta</taxon>
        <taxon>Magnoliopsida</taxon>
        <taxon>eudicotyledons</taxon>
        <taxon>Gunneridae</taxon>
        <taxon>Pentapetalae</taxon>
        <taxon>asterids</taxon>
        <taxon>campanulids</taxon>
        <taxon>Asterales</taxon>
        <taxon>Asteraceae</taxon>
        <taxon>Asteroideae</taxon>
        <taxon>Heliantheae alliance</taxon>
        <taxon>Madieae</taxon>
        <taxon>Madiinae</taxon>
        <taxon>Deinandra</taxon>
    </lineage>
</organism>
<comment type="caution">
    <text evidence="3">The sequence shown here is derived from an EMBL/GenBank/DDBJ whole genome shotgun (WGS) entry which is preliminary data.</text>
</comment>
<dbReference type="Proteomes" id="UP001408789">
    <property type="component" value="Unassembled WGS sequence"/>
</dbReference>
<dbReference type="GO" id="GO:0080043">
    <property type="term" value="F:quercetin 3-O-glucosyltransferase activity"/>
    <property type="evidence" value="ECO:0007669"/>
    <property type="project" value="TreeGrafter"/>
</dbReference>
<keyword evidence="4" id="KW-1185">Reference proteome</keyword>
<sequence length="443" mass="48975">MKNHPHLLLVSQHAHGHLNPCIQLALNLIRAGARVTLATTVNGFHKLKSLPPHHNLSLASFSDGHDDEVNAAKTPGYVHDLRRVGSETLADLIHTFSQTGNKVTLLVFTLFLPWAAVVARELHLPSALLLIQTATSFSIYNRFFNSRDGIFVFNKQHFDPSISLKLPGLPLFTQRDLPTFALPTSPYFSDMSSVIQQHLEFLEQNPNTVVLVNTLDGLEPDSMASIPNAMVVGPLVSSSFRGIDRRSSLYYFQWLDSKPDKSVVFASFGSMAVLSETQKDELLHGLIESGRPFLLVLRDAGEDGKLINEKLGEQGLITDWCLQMEVLRHRAVGCFVTHCGWNSTLESMVAGVGVVGYPQFADQTTNAKMVEEVWGNGVRAEVDEGMVVRRGEIGRCLEVVMDGGERAEEIKKRVEKWKRVAEESAQDGGSSFVSLKLFVESIG</sequence>
<dbReference type="PANTHER" id="PTHR11926:SF1534">
    <property type="entry name" value="GLYCOSYLTRANSFERASE"/>
    <property type="match status" value="1"/>
</dbReference>
<evidence type="ECO:0000313" key="4">
    <source>
        <dbReference type="Proteomes" id="UP001408789"/>
    </source>
</evidence>
<dbReference type="PANTHER" id="PTHR11926">
    <property type="entry name" value="GLUCOSYL/GLUCURONOSYL TRANSFERASES"/>
    <property type="match status" value="1"/>
</dbReference>
<gene>
    <name evidence="3" type="ORF">SSX86_032846</name>
</gene>
<dbReference type="Gene3D" id="3.40.50.2000">
    <property type="entry name" value="Glycogen Phosphorylase B"/>
    <property type="match status" value="2"/>
</dbReference>
<keyword evidence="2" id="KW-0808">Transferase</keyword>
<accession>A0AAP0C2T2</accession>
<evidence type="ECO:0008006" key="5">
    <source>
        <dbReference type="Google" id="ProtNLM"/>
    </source>
</evidence>
<proteinExistence type="inferred from homology"/>
<evidence type="ECO:0000256" key="2">
    <source>
        <dbReference type="ARBA" id="ARBA00022679"/>
    </source>
</evidence>
<dbReference type="GO" id="GO:0080044">
    <property type="term" value="F:quercetin 7-O-glucosyltransferase activity"/>
    <property type="evidence" value="ECO:0007669"/>
    <property type="project" value="TreeGrafter"/>
</dbReference>
<comment type="similarity">
    <text evidence="1">Belongs to the UDP-glycosyltransferase family.</text>
</comment>
<dbReference type="AlphaFoldDB" id="A0AAP0C2T2"/>
<name>A0AAP0C2T2_9ASTR</name>
<dbReference type="EMBL" id="JBCNJP010014354">
    <property type="protein sequence ID" value="KAK9048191.1"/>
    <property type="molecule type" value="Genomic_DNA"/>
</dbReference>
<protein>
    <recommendedName>
        <fullName evidence="5">Glycosyltransferase</fullName>
    </recommendedName>
</protein>
<reference evidence="3 4" key="1">
    <citation type="submission" date="2024-04" db="EMBL/GenBank/DDBJ databases">
        <title>The reference genome of an endangered Asteraceae, Deinandra increscens subsp. villosa, native to the Central Coast of California.</title>
        <authorList>
            <person name="Guilliams M."/>
            <person name="Hasenstab-Lehman K."/>
            <person name="Meyer R."/>
            <person name="Mcevoy S."/>
        </authorList>
    </citation>
    <scope>NUCLEOTIDE SEQUENCE [LARGE SCALE GENOMIC DNA]</scope>
    <source>
        <tissue evidence="3">Leaf</tissue>
    </source>
</reference>
<dbReference type="CDD" id="cd03784">
    <property type="entry name" value="GT1_Gtf-like"/>
    <property type="match status" value="1"/>
</dbReference>
<dbReference type="InterPro" id="IPR002213">
    <property type="entry name" value="UDP_glucos_trans"/>
</dbReference>
<dbReference type="FunFam" id="3.40.50.2000:FF:000019">
    <property type="entry name" value="Glycosyltransferase"/>
    <property type="match status" value="1"/>
</dbReference>